<dbReference type="PRINTS" id="PR00421">
    <property type="entry name" value="THIOREDOXIN"/>
</dbReference>
<evidence type="ECO:0000256" key="2">
    <source>
        <dbReference type="ARBA" id="ARBA00022729"/>
    </source>
</evidence>
<dbReference type="GO" id="GO:0003756">
    <property type="term" value="F:protein disulfide isomerase activity"/>
    <property type="evidence" value="ECO:0007669"/>
    <property type="project" value="TreeGrafter"/>
</dbReference>
<dbReference type="AlphaFoldDB" id="A0A7M5V212"/>
<keyword evidence="2 4" id="KW-0732">Signal</keyword>
<dbReference type="OrthoDB" id="71336at2759"/>
<evidence type="ECO:0000259" key="5">
    <source>
        <dbReference type="PROSITE" id="PS51352"/>
    </source>
</evidence>
<dbReference type="Pfam" id="PF00085">
    <property type="entry name" value="Thioredoxin"/>
    <property type="match status" value="2"/>
</dbReference>
<dbReference type="GO" id="GO:0006457">
    <property type="term" value="P:protein folding"/>
    <property type="evidence" value="ECO:0007669"/>
    <property type="project" value="TreeGrafter"/>
</dbReference>
<keyword evidence="7" id="KW-1185">Reference proteome</keyword>
<dbReference type="SUPFAM" id="SSF52833">
    <property type="entry name" value="Thioredoxin-like"/>
    <property type="match status" value="3"/>
</dbReference>
<name>A0A7M5V212_9CNID</name>
<dbReference type="CDD" id="cd02961">
    <property type="entry name" value="PDI_a_family"/>
    <property type="match status" value="1"/>
</dbReference>
<evidence type="ECO:0000256" key="1">
    <source>
        <dbReference type="ARBA" id="ARBA00006347"/>
    </source>
</evidence>
<accession>A0A7M5V212</accession>
<evidence type="ECO:0000256" key="4">
    <source>
        <dbReference type="SAM" id="SignalP"/>
    </source>
</evidence>
<dbReference type="InterPro" id="IPR013766">
    <property type="entry name" value="Thioredoxin_domain"/>
</dbReference>
<evidence type="ECO:0000313" key="6">
    <source>
        <dbReference type="EnsemblMetazoa" id="CLYHEMP006165.1"/>
    </source>
</evidence>
<dbReference type="PANTHER" id="PTHR45672:SF3">
    <property type="entry name" value="THIOREDOXIN DOMAIN-CONTAINING PROTEIN 5"/>
    <property type="match status" value="1"/>
</dbReference>
<proteinExistence type="inferred from homology"/>
<dbReference type="InterPro" id="IPR036249">
    <property type="entry name" value="Thioredoxin-like_sf"/>
</dbReference>
<feature type="domain" description="Thioredoxin" evidence="5">
    <location>
        <begin position="158"/>
        <end position="276"/>
    </location>
</feature>
<dbReference type="PROSITE" id="PS51352">
    <property type="entry name" value="THIOREDOXIN_2"/>
    <property type="match status" value="2"/>
</dbReference>
<protein>
    <recommendedName>
        <fullName evidence="5">Thioredoxin domain-containing protein</fullName>
    </recommendedName>
</protein>
<comment type="similarity">
    <text evidence="1">Belongs to the protein disulfide isomerase family.</text>
</comment>
<dbReference type="InterPro" id="IPR051063">
    <property type="entry name" value="PDI"/>
</dbReference>
<reference evidence="6" key="1">
    <citation type="submission" date="2021-01" db="UniProtKB">
        <authorList>
            <consortium name="EnsemblMetazoa"/>
        </authorList>
    </citation>
    <scope>IDENTIFICATION</scope>
</reference>
<evidence type="ECO:0000256" key="3">
    <source>
        <dbReference type="SAM" id="MobiDB-lite"/>
    </source>
</evidence>
<feature type="chain" id="PRO_5029840227" description="Thioredoxin domain-containing protein" evidence="4">
    <location>
        <begin position="30"/>
        <end position="431"/>
    </location>
</feature>
<dbReference type="EnsemblMetazoa" id="CLYHEMT006165.1">
    <property type="protein sequence ID" value="CLYHEMP006165.1"/>
    <property type="gene ID" value="CLYHEMG006165"/>
</dbReference>
<feature type="signal peptide" evidence="4">
    <location>
        <begin position="1"/>
        <end position="29"/>
    </location>
</feature>
<dbReference type="GO" id="GO:0005783">
    <property type="term" value="C:endoplasmic reticulum"/>
    <property type="evidence" value="ECO:0007669"/>
    <property type="project" value="TreeGrafter"/>
</dbReference>
<dbReference type="Gene3D" id="3.40.30.10">
    <property type="entry name" value="Glutaredoxin"/>
    <property type="match status" value="3"/>
</dbReference>
<sequence length="431" mass="49439">MDFLEYLVIRSLFTALVVLVNAPLQRVDGLSSVAEIYNANSFDLIRSSSYPHFVMFHAPWCSHCTKMSPVWDEYARQNHKLKRMKIAKLDCSEYTPLCASEKIKAYPTFRLFDQYKAFTFRGTTRSIRDFNKFVEQKSPNIKNGKVPEASDKQHKTTSSTQQKQPPKKRQGVVELTDDSFEKAVADGITFVDFFAPWCSHCRKLEPVWKQLADRFAHDSRVTVAKVDCTAQPNLCTSRSISAYPTLNLYKDGNQLSAYNYDRTLEALTSFINNVLDTEPQPSSMDDQMAGEEFPVVEQEGNLPKAHENPAPIYSNNLKTVKWLDRFQIDEELTQKPLVVYLHDPWQPESVKGLAEFEELGRIMDKVDMKITPVFFSCTTDKAYCQKFTDKSPTVVFFHSSDDYILYTRKMVPSALLAFIKEASTVHTKQEL</sequence>
<organism evidence="6 7">
    <name type="scientific">Clytia hemisphaerica</name>
    <dbReference type="NCBI Taxonomy" id="252671"/>
    <lineage>
        <taxon>Eukaryota</taxon>
        <taxon>Metazoa</taxon>
        <taxon>Cnidaria</taxon>
        <taxon>Hydrozoa</taxon>
        <taxon>Hydroidolina</taxon>
        <taxon>Leptothecata</taxon>
        <taxon>Obeliida</taxon>
        <taxon>Clytiidae</taxon>
        <taxon>Clytia</taxon>
    </lineage>
</organism>
<feature type="domain" description="Thioredoxin" evidence="5">
    <location>
        <begin position="13"/>
        <end position="139"/>
    </location>
</feature>
<evidence type="ECO:0000313" key="7">
    <source>
        <dbReference type="Proteomes" id="UP000594262"/>
    </source>
</evidence>
<dbReference type="GeneID" id="136813398"/>
<feature type="region of interest" description="Disordered" evidence="3">
    <location>
        <begin position="140"/>
        <end position="172"/>
    </location>
</feature>
<dbReference type="PANTHER" id="PTHR45672">
    <property type="entry name" value="PROTEIN DISULFIDE-ISOMERASE C17H9.14C-RELATED"/>
    <property type="match status" value="1"/>
</dbReference>
<dbReference type="Proteomes" id="UP000594262">
    <property type="component" value="Unplaced"/>
</dbReference>
<dbReference type="RefSeq" id="XP_066926021.1">
    <property type="nucleotide sequence ID" value="XM_067069920.1"/>
</dbReference>